<dbReference type="Gramene" id="CDP11743">
    <property type="protein sequence ID" value="CDP11743"/>
    <property type="gene ID" value="GSCOC_T00034226001"/>
</dbReference>
<proteinExistence type="predicted"/>
<evidence type="ECO:0000313" key="2">
    <source>
        <dbReference type="EMBL" id="CDP11743.1"/>
    </source>
</evidence>
<reference evidence="3" key="1">
    <citation type="journal article" date="2014" name="Science">
        <title>The coffee genome provides insight into the convergent evolution of caffeine biosynthesis.</title>
        <authorList>
            <person name="Denoeud F."/>
            <person name="Carretero-Paulet L."/>
            <person name="Dereeper A."/>
            <person name="Droc G."/>
            <person name="Guyot R."/>
            <person name="Pietrella M."/>
            <person name="Zheng C."/>
            <person name="Alberti A."/>
            <person name="Anthony F."/>
            <person name="Aprea G."/>
            <person name="Aury J.M."/>
            <person name="Bento P."/>
            <person name="Bernard M."/>
            <person name="Bocs S."/>
            <person name="Campa C."/>
            <person name="Cenci A."/>
            <person name="Combes M.C."/>
            <person name="Crouzillat D."/>
            <person name="Da Silva C."/>
            <person name="Daddiego L."/>
            <person name="De Bellis F."/>
            <person name="Dussert S."/>
            <person name="Garsmeur O."/>
            <person name="Gayraud T."/>
            <person name="Guignon V."/>
            <person name="Jahn K."/>
            <person name="Jamilloux V."/>
            <person name="Joet T."/>
            <person name="Labadie K."/>
            <person name="Lan T."/>
            <person name="Leclercq J."/>
            <person name="Lepelley M."/>
            <person name="Leroy T."/>
            <person name="Li L.T."/>
            <person name="Librado P."/>
            <person name="Lopez L."/>
            <person name="Munoz A."/>
            <person name="Noel B."/>
            <person name="Pallavicini A."/>
            <person name="Perrotta G."/>
            <person name="Poncet V."/>
            <person name="Pot D."/>
            <person name="Priyono X."/>
            <person name="Rigoreau M."/>
            <person name="Rouard M."/>
            <person name="Rozas J."/>
            <person name="Tranchant-Dubreuil C."/>
            <person name="VanBuren R."/>
            <person name="Zhang Q."/>
            <person name="Andrade A.C."/>
            <person name="Argout X."/>
            <person name="Bertrand B."/>
            <person name="de Kochko A."/>
            <person name="Graziosi G."/>
            <person name="Henry R.J."/>
            <person name="Jayarama X."/>
            <person name="Ming R."/>
            <person name="Nagai C."/>
            <person name="Rounsley S."/>
            <person name="Sankoff D."/>
            <person name="Giuliano G."/>
            <person name="Albert V.A."/>
            <person name="Wincker P."/>
            <person name="Lashermes P."/>
        </authorList>
    </citation>
    <scope>NUCLEOTIDE SEQUENCE [LARGE SCALE GENOMIC DNA]</scope>
    <source>
        <strain evidence="3">cv. DH200-94</strain>
    </source>
</reference>
<protein>
    <submittedName>
        <fullName evidence="2">Uncharacterized protein</fullName>
    </submittedName>
</protein>
<dbReference type="AlphaFoldDB" id="A0A068UVX1"/>
<evidence type="ECO:0000256" key="1">
    <source>
        <dbReference type="SAM" id="MobiDB-lite"/>
    </source>
</evidence>
<feature type="region of interest" description="Disordered" evidence="1">
    <location>
        <begin position="45"/>
        <end position="82"/>
    </location>
</feature>
<keyword evidence="3" id="KW-1185">Reference proteome</keyword>
<dbReference type="PhylomeDB" id="A0A068UVX1"/>
<feature type="compositionally biased region" description="Polar residues" evidence="1">
    <location>
        <begin position="54"/>
        <end position="82"/>
    </location>
</feature>
<evidence type="ECO:0000313" key="3">
    <source>
        <dbReference type="Proteomes" id="UP000295252"/>
    </source>
</evidence>
<gene>
    <name evidence="2" type="ORF">GSCOC_T00034226001</name>
</gene>
<name>A0A068UVX1_COFCA</name>
<accession>A0A068UVX1</accession>
<sequence length="82" mass="8831">MVQLEYMMPIASGSIAEILITYAFHIHPIQEQIGMSDGAVHVIEPLDTEPKRGSLSSQDNGTLPTNPSSSALNSQPSETPPR</sequence>
<organism evidence="2 3">
    <name type="scientific">Coffea canephora</name>
    <name type="common">Robusta coffee</name>
    <dbReference type="NCBI Taxonomy" id="49390"/>
    <lineage>
        <taxon>Eukaryota</taxon>
        <taxon>Viridiplantae</taxon>
        <taxon>Streptophyta</taxon>
        <taxon>Embryophyta</taxon>
        <taxon>Tracheophyta</taxon>
        <taxon>Spermatophyta</taxon>
        <taxon>Magnoliopsida</taxon>
        <taxon>eudicotyledons</taxon>
        <taxon>Gunneridae</taxon>
        <taxon>Pentapetalae</taxon>
        <taxon>asterids</taxon>
        <taxon>lamiids</taxon>
        <taxon>Gentianales</taxon>
        <taxon>Rubiaceae</taxon>
        <taxon>Ixoroideae</taxon>
        <taxon>Gardenieae complex</taxon>
        <taxon>Bertiereae - Coffeeae clade</taxon>
        <taxon>Coffeeae</taxon>
        <taxon>Coffea</taxon>
    </lineage>
</organism>
<dbReference type="InParanoid" id="A0A068UVX1"/>
<dbReference type="EMBL" id="HG739143">
    <property type="protein sequence ID" value="CDP11743.1"/>
    <property type="molecule type" value="Genomic_DNA"/>
</dbReference>
<dbReference type="Proteomes" id="UP000295252">
    <property type="component" value="Chromosome X"/>
</dbReference>
<dbReference type="STRING" id="49390.A0A068UVX1"/>